<comment type="caution">
    <text evidence="2">The sequence shown here is derived from an EMBL/GenBank/DDBJ whole genome shotgun (WGS) entry which is preliminary data.</text>
</comment>
<evidence type="ECO:0000313" key="2">
    <source>
        <dbReference type="EMBL" id="KAK0753776.1"/>
    </source>
</evidence>
<reference evidence="2" key="1">
    <citation type="submission" date="2023-06" db="EMBL/GenBank/DDBJ databases">
        <title>Genome-scale phylogeny and comparative genomics of the fungal order Sordariales.</title>
        <authorList>
            <consortium name="Lawrence Berkeley National Laboratory"/>
            <person name="Hensen N."/>
            <person name="Bonometti L."/>
            <person name="Westerberg I."/>
            <person name="Brannstrom I.O."/>
            <person name="Guillou S."/>
            <person name="Cros-Aarteil S."/>
            <person name="Calhoun S."/>
            <person name="Haridas S."/>
            <person name="Kuo A."/>
            <person name="Mondo S."/>
            <person name="Pangilinan J."/>
            <person name="Riley R."/>
            <person name="LaButti K."/>
            <person name="Andreopoulos B."/>
            <person name="Lipzen A."/>
            <person name="Chen C."/>
            <person name="Yanf M."/>
            <person name="Daum C."/>
            <person name="Ng V."/>
            <person name="Clum A."/>
            <person name="Steindorff A."/>
            <person name="Ohm R."/>
            <person name="Martin F."/>
            <person name="Silar P."/>
            <person name="Natvig D."/>
            <person name="Lalanne C."/>
            <person name="Gautier V."/>
            <person name="Ament-velasquez S.L."/>
            <person name="Kruys A."/>
            <person name="Hutchinson M.I."/>
            <person name="Powell A.J."/>
            <person name="Barry K."/>
            <person name="Miller A.N."/>
            <person name="Grigoriev I.V."/>
            <person name="Debuchy R."/>
            <person name="Gladieux P."/>
            <person name="Thoren M.H."/>
            <person name="Johannesson H."/>
        </authorList>
    </citation>
    <scope>NUCLEOTIDE SEQUENCE</scope>
    <source>
        <strain evidence="2">SMH3187-1</strain>
    </source>
</reference>
<sequence>MASLAVVLTALAATAAGLPSPQTVAAEPGLRILPRFWGFNITSLTGPGCPNVDAAVQVPFSTRPTYGSNTVDGSEIYYWHFAYPSLRAAVGPGTAAAETSTWCETTLSYNELDTLGAPVTKPEYRLQLHKNGTAIQATYELDEGVVARWMFTYYPAGGVPIVDTIDVAGPISSSRSLLHNSPVVMAPVQWALPDCGTGTIKFRTELTVSAAKENARGFVASEVVQYQGKAEFYGVQQGVSYDFEKCAA</sequence>
<gene>
    <name evidence="2" type="ORF">B0T18DRAFT_385765</name>
</gene>
<name>A0AA40F9V8_9PEZI</name>
<evidence type="ECO:0000313" key="3">
    <source>
        <dbReference type="Proteomes" id="UP001172155"/>
    </source>
</evidence>
<organism evidence="2 3">
    <name type="scientific">Schizothecium vesticola</name>
    <dbReference type="NCBI Taxonomy" id="314040"/>
    <lineage>
        <taxon>Eukaryota</taxon>
        <taxon>Fungi</taxon>
        <taxon>Dikarya</taxon>
        <taxon>Ascomycota</taxon>
        <taxon>Pezizomycotina</taxon>
        <taxon>Sordariomycetes</taxon>
        <taxon>Sordariomycetidae</taxon>
        <taxon>Sordariales</taxon>
        <taxon>Schizotheciaceae</taxon>
        <taxon>Schizothecium</taxon>
    </lineage>
</organism>
<protein>
    <submittedName>
        <fullName evidence="2">Uncharacterized protein</fullName>
    </submittedName>
</protein>
<keyword evidence="1" id="KW-0732">Signal</keyword>
<feature type="chain" id="PRO_5041358348" evidence="1">
    <location>
        <begin position="18"/>
        <end position="248"/>
    </location>
</feature>
<dbReference type="Proteomes" id="UP001172155">
    <property type="component" value="Unassembled WGS sequence"/>
</dbReference>
<feature type="signal peptide" evidence="1">
    <location>
        <begin position="1"/>
        <end position="17"/>
    </location>
</feature>
<dbReference type="AlphaFoldDB" id="A0AA40F9V8"/>
<keyword evidence="3" id="KW-1185">Reference proteome</keyword>
<evidence type="ECO:0000256" key="1">
    <source>
        <dbReference type="SAM" id="SignalP"/>
    </source>
</evidence>
<accession>A0AA40F9V8</accession>
<dbReference type="EMBL" id="JAUKUD010000001">
    <property type="protein sequence ID" value="KAK0753776.1"/>
    <property type="molecule type" value="Genomic_DNA"/>
</dbReference>
<proteinExistence type="predicted"/>